<dbReference type="PANTHER" id="PTHR43630">
    <property type="entry name" value="POLY-BETA-1,6-N-ACETYL-D-GLUCOSAMINE SYNTHASE"/>
    <property type="match status" value="1"/>
</dbReference>
<comment type="similarity">
    <text evidence="1">Belongs to the glycosyltransferase 2 family. WaaE/KdtX subfamily.</text>
</comment>
<dbReference type="HOGENOM" id="CLU_065962_1_0_7"/>
<evidence type="ECO:0000313" key="4">
    <source>
        <dbReference type="Proteomes" id="UP000000422"/>
    </source>
</evidence>
<dbReference type="eggNOG" id="COG0463">
    <property type="taxonomic scope" value="Bacteria"/>
</dbReference>
<evidence type="ECO:0000256" key="1">
    <source>
        <dbReference type="ARBA" id="ARBA00038494"/>
    </source>
</evidence>
<dbReference type="GO" id="GO:0016740">
    <property type="term" value="F:transferase activity"/>
    <property type="evidence" value="ECO:0007669"/>
    <property type="project" value="UniProtKB-KW"/>
</dbReference>
<reference evidence="3 4" key="1">
    <citation type="journal article" date="2003" name="Proc. Natl. Acad. Sci. U.S.A.">
        <title>Complete genome sequence and analysis of Wolinella succinogenes.</title>
        <authorList>
            <person name="Baar C."/>
            <person name="Eppinger M."/>
            <person name="Raddatz G."/>
            <person name="Simon JM."/>
            <person name="Lanz C."/>
            <person name="Klimmek O."/>
            <person name="Nandakumar R."/>
            <person name="Gross R."/>
            <person name="Rosinus A."/>
            <person name="Keller H."/>
            <person name="Jagtap P."/>
            <person name="Linke B."/>
            <person name="Meyer F."/>
            <person name="Lederer H."/>
            <person name="Schuster S.C."/>
        </authorList>
    </citation>
    <scope>NUCLEOTIDE SEQUENCE [LARGE SCALE GENOMIC DNA]</scope>
    <source>
        <strain evidence="4">ATCC 29543 / DSM 1740 / CCUG 13145 / JCM 31913 / LMG 7466 / NCTC 11488 / FDC 602W</strain>
    </source>
</reference>
<keyword evidence="3" id="KW-0808">Transferase</keyword>
<dbReference type="CDD" id="cd02511">
    <property type="entry name" value="Beta4Glucosyltransferase"/>
    <property type="match status" value="1"/>
</dbReference>
<dbReference type="Proteomes" id="UP000000422">
    <property type="component" value="Chromosome"/>
</dbReference>
<sequence>MNKISAVILVKDSERLLESVLKALERLDEVVVLDNGSVDRTLEIARSFSNVSLHFHPFIGFGPMKRLGAKLARNDWILSIDSDEIASKELVDELLSTPLDPQKGYSYDVHNHYQGRRIRGCGWGEDRFLGVYHKRVADFDESEVHEKVVKLEGGRLEEVKLHGHISHHPFAGARDFLQKIQSYSDLYAKQHKARQSSSPLKALGHSLWSFTRSYLLKRGFLDGYAGFLISAYNAQSVFWKYIKLYEANRV</sequence>
<dbReference type="Gene3D" id="3.90.550.10">
    <property type="entry name" value="Spore Coat Polysaccharide Biosynthesis Protein SpsA, Chain A"/>
    <property type="match status" value="1"/>
</dbReference>
<dbReference type="InterPro" id="IPR029044">
    <property type="entry name" value="Nucleotide-diphossugar_trans"/>
</dbReference>
<dbReference type="KEGG" id="wsu:WS1907"/>
<dbReference type="Pfam" id="PF00535">
    <property type="entry name" value="Glycos_transf_2"/>
    <property type="match status" value="1"/>
</dbReference>
<dbReference type="SUPFAM" id="SSF53448">
    <property type="entry name" value="Nucleotide-diphospho-sugar transferases"/>
    <property type="match status" value="1"/>
</dbReference>
<dbReference type="CAZy" id="GT2">
    <property type="family name" value="Glycosyltransferase Family 2"/>
</dbReference>
<dbReference type="STRING" id="273121.WS1907"/>
<accession>Q7MQY3</accession>
<protein>
    <submittedName>
        <fullName evidence="3">GLYCOSYLTRANSFERASE</fullName>
    </submittedName>
</protein>
<dbReference type="RefSeq" id="WP_011139699.1">
    <property type="nucleotide sequence ID" value="NC_005090.1"/>
</dbReference>
<evidence type="ECO:0000259" key="2">
    <source>
        <dbReference type="Pfam" id="PF00535"/>
    </source>
</evidence>
<feature type="domain" description="Glycosyltransferase 2-like" evidence="2">
    <location>
        <begin position="14"/>
        <end position="103"/>
    </location>
</feature>
<gene>
    <name evidence="3" type="ordered locus">WS1907</name>
</gene>
<keyword evidence="4" id="KW-1185">Reference proteome</keyword>
<proteinExistence type="inferred from homology"/>
<dbReference type="PANTHER" id="PTHR43630:SF2">
    <property type="entry name" value="GLYCOSYLTRANSFERASE"/>
    <property type="match status" value="1"/>
</dbReference>
<dbReference type="EMBL" id="BX571662">
    <property type="protein sequence ID" value="CAE10916.1"/>
    <property type="molecule type" value="Genomic_DNA"/>
</dbReference>
<dbReference type="InterPro" id="IPR001173">
    <property type="entry name" value="Glyco_trans_2-like"/>
</dbReference>
<dbReference type="AlphaFoldDB" id="Q7MQY3"/>
<evidence type="ECO:0000313" key="3">
    <source>
        <dbReference type="EMBL" id="CAE10916.1"/>
    </source>
</evidence>
<organism evidence="4">
    <name type="scientific">Wolinella succinogenes (strain ATCC 29543 / DSM 1740 / CCUG 13145 / JCM 31913 / LMG 7466 / NCTC 11488 / FDC 602W)</name>
    <name type="common">Vibrio succinogenes</name>
    <dbReference type="NCBI Taxonomy" id="273121"/>
    <lineage>
        <taxon>Bacteria</taxon>
        <taxon>Pseudomonadati</taxon>
        <taxon>Campylobacterota</taxon>
        <taxon>Epsilonproteobacteria</taxon>
        <taxon>Campylobacterales</taxon>
        <taxon>Helicobacteraceae</taxon>
        <taxon>Wolinella</taxon>
    </lineage>
</organism>
<name>Q7MQY3_WOLSU</name>